<evidence type="ECO:0000313" key="2">
    <source>
        <dbReference type="Proteomes" id="UP000241444"/>
    </source>
</evidence>
<accession>A0A2P7ATI3</accession>
<dbReference type="RefSeq" id="WP_106714322.1">
    <property type="nucleotide sequence ID" value="NZ_PGGO01000051.1"/>
</dbReference>
<dbReference type="OrthoDB" id="7838592at2"/>
<dbReference type="EMBL" id="PGGO01000051">
    <property type="protein sequence ID" value="PSH57524.1"/>
    <property type="molecule type" value="Genomic_DNA"/>
</dbReference>
<proteinExistence type="predicted"/>
<evidence type="ECO:0000313" key="1">
    <source>
        <dbReference type="EMBL" id="PSH57524.1"/>
    </source>
</evidence>
<dbReference type="AlphaFoldDB" id="A0A2P7ATI3"/>
<dbReference type="Proteomes" id="UP000241444">
    <property type="component" value="Unassembled WGS sequence"/>
</dbReference>
<keyword evidence="2" id="KW-1185">Reference proteome</keyword>
<comment type="caution">
    <text evidence="1">The sequence shown here is derived from an EMBL/GenBank/DDBJ whole genome shotgun (WGS) entry which is preliminary data.</text>
</comment>
<gene>
    <name evidence="1" type="ORF">CU102_28015</name>
</gene>
<dbReference type="InterPro" id="IPR031009">
    <property type="entry name" value="Tcm_partner"/>
</dbReference>
<organism evidence="1 2">
    <name type="scientific">Phyllobacterium brassicacearum</name>
    <dbReference type="NCBI Taxonomy" id="314235"/>
    <lineage>
        <taxon>Bacteria</taxon>
        <taxon>Pseudomonadati</taxon>
        <taxon>Pseudomonadota</taxon>
        <taxon>Alphaproteobacteria</taxon>
        <taxon>Hyphomicrobiales</taxon>
        <taxon>Phyllobacteriaceae</taxon>
        <taxon>Phyllobacterium</taxon>
    </lineage>
</organism>
<reference evidence="2" key="1">
    <citation type="submission" date="2017-11" db="EMBL/GenBank/DDBJ databases">
        <authorList>
            <person name="Kuznetsova I."/>
            <person name="Sazanova A."/>
            <person name="Chirak E."/>
            <person name="Safronova V."/>
            <person name="Willems A."/>
        </authorList>
    </citation>
    <scope>NUCLEOTIDE SEQUENCE [LARGE SCALE GENOMIC DNA]</scope>
    <source>
        <strain evidence="2">STM 196</strain>
    </source>
</reference>
<sequence length="124" mass="14116">MSDHEFGNISTDLKLSLVEEYLHGFTQALKGQFGELWYIDAFAGTGERTVRYEGLEGGLLPPIEERIERRRGSARIALDTVPAFDRIIFMEQKKRYCRALAKLAARHPERQVWPAAGFSDTELS</sequence>
<protein>
    <recommendedName>
        <fullName evidence="3">Three-Cys-motif partner protein TcmP</fullName>
    </recommendedName>
</protein>
<evidence type="ECO:0008006" key="3">
    <source>
        <dbReference type="Google" id="ProtNLM"/>
    </source>
</evidence>
<dbReference type="NCBIfam" id="TIGR04474">
    <property type="entry name" value="tcm_partner"/>
    <property type="match status" value="1"/>
</dbReference>
<name>A0A2P7ATI3_9HYPH</name>